<keyword evidence="2" id="KW-1185">Reference proteome</keyword>
<evidence type="ECO:0000313" key="1">
    <source>
        <dbReference type="EMBL" id="KAK1584806.1"/>
    </source>
</evidence>
<dbReference type="EMBL" id="JAHLJV010000051">
    <property type="protein sequence ID" value="KAK1584806.1"/>
    <property type="molecule type" value="Genomic_DNA"/>
</dbReference>
<organism evidence="1 2">
    <name type="scientific">Colletotrichum navitas</name>
    <dbReference type="NCBI Taxonomy" id="681940"/>
    <lineage>
        <taxon>Eukaryota</taxon>
        <taxon>Fungi</taxon>
        <taxon>Dikarya</taxon>
        <taxon>Ascomycota</taxon>
        <taxon>Pezizomycotina</taxon>
        <taxon>Sordariomycetes</taxon>
        <taxon>Hypocreomycetidae</taxon>
        <taxon>Glomerellales</taxon>
        <taxon>Glomerellaceae</taxon>
        <taxon>Colletotrichum</taxon>
        <taxon>Colletotrichum graminicola species complex</taxon>
    </lineage>
</organism>
<accession>A0AAD8PV53</accession>
<dbReference type="RefSeq" id="XP_060411868.1">
    <property type="nucleotide sequence ID" value="XM_060558337.1"/>
</dbReference>
<dbReference type="AlphaFoldDB" id="A0AAD8PV53"/>
<evidence type="ECO:0000313" key="2">
    <source>
        <dbReference type="Proteomes" id="UP001230504"/>
    </source>
</evidence>
<name>A0AAD8PV53_9PEZI</name>
<sequence length="126" mass="15297">MSAFACLRDFIREWVDDVRWKTSMNNDYYITLGCWNPLERRGRTQRWERGMMAWQDNYRVSHIAFGIPILDENTMYPFFQERYHSDWAAVDQLLSRSWWNRTWVVQEVWSASAKLLRTSRRYGASS</sequence>
<reference evidence="1" key="1">
    <citation type="submission" date="2021-06" db="EMBL/GenBank/DDBJ databases">
        <title>Comparative genomics, transcriptomics and evolutionary studies reveal genomic signatures of adaptation to plant cell wall in hemibiotrophic fungi.</title>
        <authorList>
            <consortium name="DOE Joint Genome Institute"/>
            <person name="Baroncelli R."/>
            <person name="Diaz J.F."/>
            <person name="Benocci T."/>
            <person name="Peng M."/>
            <person name="Battaglia E."/>
            <person name="Haridas S."/>
            <person name="Andreopoulos W."/>
            <person name="Labutti K."/>
            <person name="Pangilinan J."/>
            <person name="Floch G.L."/>
            <person name="Makela M.R."/>
            <person name="Henrissat B."/>
            <person name="Grigoriev I.V."/>
            <person name="Crouch J.A."/>
            <person name="De Vries R.P."/>
            <person name="Sukno S.A."/>
            <person name="Thon M.R."/>
        </authorList>
    </citation>
    <scope>NUCLEOTIDE SEQUENCE</scope>
    <source>
        <strain evidence="1">CBS 125086</strain>
    </source>
</reference>
<comment type="caution">
    <text evidence="1">The sequence shown here is derived from an EMBL/GenBank/DDBJ whole genome shotgun (WGS) entry which is preliminary data.</text>
</comment>
<evidence type="ECO:0008006" key="3">
    <source>
        <dbReference type="Google" id="ProtNLM"/>
    </source>
</evidence>
<proteinExistence type="predicted"/>
<dbReference type="Proteomes" id="UP001230504">
    <property type="component" value="Unassembled WGS sequence"/>
</dbReference>
<dbReference type="GeneID" id="85442577"/>
<gene>
    <name evidence="1" type="ORF">LY79DRAFT_560614</name>
</gene>
<protein>
    <recommendedName>
        <fullName evidence="3">Heterokaryon incompatibility domain-containing protein</fullName>
    </recommendedName>
</protein>